<gene>
    <name evidence="3" type="ORF">MADE_000001022530</name>
</gene>
<organism evidence="3 4">
    <name type="scientific">Alteromonas mediterranea (strain DSM 17117 / CIP 110805 / LMG 28347 / Deep ecotype)</name>
    <dbReference type="NCBI Taxonomy" id="1774373"/>
    <lineage>
        <taxon>Bacteria</taxon>
        <taxon>Pseudomonadati</taxon>
        <taxon>Pseudomonadota</taxon>
        <taxon>Gammaproteobacteria</taxon>
        <taxon>Alteromonadales</taxon>
        <taxon>Alteromonadaceae</taxon>
        <taxon>Alteromonas/Salinimonas group</taxon>
        <taxon>Alteromonas</taxon>
    </lineage>
</organism>
<dbReference type="KEGG" id="amc:MADE_000001022530"/>
<feature type="domain" description="PD-(D/E)XK endonuclease-like" evidence="2">
    <location>
        <begin position="29"/>
        <end position="239"/>
    </location>
</feature>
<sequence>MHKMNPDQVFVPGQRLKTPEPSTGDVPVWAFTTITDFEMCPYKVYKAKVEKVKVDNSDNAALNRGIKVHDDAEKFVRGEIDMPAELKKFEKKFLDLRELFSAGMVELEENWGVKQDWSPCSWRDKDLWGRIKLDAFVMETPTSGWCIDYKTGRKFGNELKHGLQGMFYTIAAFERYPELQTVQTDFWYVDKGEELNKLYTRAEAEVLKTRVEKRALALTTCTSWPPRPSQHNCKWCDYKKENLCEWSE</sequence>
<dbReference type="HOGENOM" id="CLU_1030282_0_0_6"/>
<dbReference type="Pfam" id="PF12705">
    <property type="entry name" value="PDDEXK_1"/>
    <property type="match status" value="1"/>
</dbReference>
<dbReference type="Gene3D" id="3.90.320.10">
    <property type="match status" value="1"/>
</dbReference>
<dbReference type="RefSeq" id="WP_023559846.1">
    <property type="nucleotide sequence ID" value="NC_011138.3"/>
</dbReference>
<evidence type="ECO:0000313" key="4">
    <source>
        <dbReference type="Proteomes" id="UP000001870"/>
    </source>
</evidence>
<dbReference type="InterPro" id="IPR038726">
    <property type="entry name" value="PDDEXK_AddAB-type"/>
</dbReference>
<dbReference type="EMBL" id="CP001103">
    <property type="protein sequence ID" value="AGV54075.1"/>
    <property type="molecule type" value="Genomic_DNA"/>
</dbReference>
<feature type="region of interest" description="Disordered" evidence="1">
    <location>
        <begin position="1"/>
        <end position="22"/>
    </location>
</feature>
<evidence type="ECO:0000259" key="2">
    <source>
        <dbReference type="Pfam" id="PF12705"/>
    </source>
</evidence>
<dbReference type="AlphaFoldDB" id="T2DMC0"/>
<keyword evidence="4" id="KW-1185">Reference proteome</keyword>
<reference evidence="3 4" key="2">
    <citation type="journal article" date="2015" name="Antonie Van Leeuwenhoek">
        <title>Ecophysiological diversity of a novel member of the genus Alteromonas, and description of Alteromonas mediterranea sp. nov.</title>
        <authorList>
            <person name="Ivanova E.P."/>
            <person name="Lopez-Perez M."/>
            <person name="Zabalos M."/>
            <person name="Nguyen S.H."/>
            <person name="Webb H.K."/>
            <person name="Ryan J."/>
            <person name="Lagutin K."/>
            <person name="Vyssotski M."/>
            <person name="Crawford R.J."/>
            <person name="Rodriguez-Valera F."/>
        </authorList>
    </citation>
    <scope>NUCLEOTIDE SEQUENCE [LARGE SCALE GENOMIC DNA]</scope>
    <source>
        <strain evidence="4">DSM 17117 / CIP 110805 / LMG 28347 / Deep ecotype</strain>
    </source>
</reference>
<evidence type="ECO:0000313" key="3">
    <source>
        <dbReference type="EMBL" id="AGV54075.1"/>
    </source>
</evidence>
<accession>T2DMC0</accession>
<evidence type="ECO:0000256" key="1">
    <source>
        <dbReference type="SAM" id="MobiDB-lite"/>
    </source>
</evidence>
<dbReference type="Proteomes" id="UP000001870">
    <property type="component" value="Chromosome"/>
</dbReference>
<proteinExistence type="predicted"/>
<protein>
    <recommendedName>
        <fullName evidence="2">PD-(D/E)XK endonuclease-like domain-containing protein</fullName>
    </recommendedName>
</protein>
<name>T2DMC0_ALTMD</name>
<dbReference type="InterPro" id="IPR011604">
    <property type="entry name" value="PDDEXK-like_dom_sf"/>
</dbReference>
<reference evidence="3 4" key="1">
    <citation type="journal article" date="2008" name="ISME J.">
        <title>Comparative genomics of two ecotypes of the marine planktonic copiotroph Alteromonas macleodii suggests alternative lifestyles associated with different kinds of particulate organic matter.</title>
        <authorList>
            <person name="Ivars-Martinez E."/>
            <person name="Martin-Cuadrado A.B."/>
            <person name="D'Auria G."/>
            <person name="Mira A."/>
            <person name="Ferriera S."/>
            <person name="Johnson J."/>
            <person name="Friedman R."/>
            <person name="Rodriguez-Valera F."/>
        </authorList>
    </citation>
    <scope>NUCLEOTIDE SEQUENCE [LARGE SCALE GENOMIC DNA]</scope>
    <source>
        <strain evidence="4">DSM 17117 / CIP 110805 / LMG 28347 / Deep ecotype</strain>
    </source>
</reference>